<evidence type="ECO:0000259" key="3">
    <source>
        <dbReference type="Pfam" id="PF00535"/>
    </source>
</evidence>
<keyword evidence="4" id="KW-0808">Transferase</keyword>
<dbReference type="Pfam" id="PF00535">
    <property type="entry name" value="Glycos_transf_2"/>
    <property type="match status" value="1"/>
</dbReference>
<proteinExistence type="inferred from homology"/>
<comment type="similarity">
    <text evidence="1">Belongs to the glycosyltransferase 2 family. WaaE/KdtX subfamily.</text>
</comment>
<dbReference type="Gene3D" id="3.90.550.10">
    <property type="entry name" value="Spore Coat Polysaccharide Biosynthesis Protein SpsA, Chain A"/>
    <property type="match status" value="1"/>
</dbReference>
<dbReference type="RefSeq" id="WP_079653869.1">
    <property type="nucleotide sequence ID" value="NZ_LT670846.1"/>
</dbReference>
<dbReference type="SUPFAM" id="SSF53448">
    <property type="entry name" value="Nucleotide-diphospho-sugar transferases"/>
    <property type="match status" value="1"/>
</dbReference>
<gene>
    <name evidence="4" type="ORF">SAMN05444391_0723</name>
</gene>
<keyword evidence="5" id="KW-1185">Reference proteome</keyword>
<name>A0A1M6RPA6_9AQUI</name>
<dbReference type="GO" id="GO:0016740">
    <property type="term" value="F:transferase activity"/>
    <property type="evidence" value="ECO:0007669"/>
    <property type="project" value="UniProtKB-KW"/>
</dbReference>
<sequence>MLSVLIRTKNEEENIARAIKSVLDIADEVVVVDSGSTDRTVQIAKSLGAKVFFKEWEGYSQQLNYGLTLCQGPWILVLDADEEVSAELRDSIRKELKKPRYDAYYISRRTFYLGAFLKHAWYPEWRLRLFKKGTVKFEGALHERAIFNGRAGKLKGDIFHYSFKDLRYQYIKTLEYARIVAQELRKKGRKFRLYNLLLNPVWAFIKVYFLQLGFLDGIRGLSVAFSALVYVFLKYLFLWEMEHVERKDEGRT</sequence>
<feature type="domain" description="Glycosyltransferase 2-like" evidence="3">
    <location>
        <begin position="3"/>
        <end position="122"/>
    </location>
</feature>
<reference evidence="4 5" key="1">
    <citation type="submission" date="2016-11" db="EMBL/GenBank/DDBJ databases">
        <authorList>
            <person name="Jaros S."/>
            <person name="Januszkiewicz K."/>
            <person name="Wedrychowicz H."/>
        </authorList>
    </citation>
    <scope>NUCLEOTIDE SEQUENCE [LARGE SCALE GENOMIC DNA]</scope>
    <source>
        <strain evidence="4 5">DSM 19557</strain>
    </source>
</reference>
<dbReference type="AlphaFoldDB" id="A0A1M6RPA6"/>
<keyword evidence="2" id="KW-1133">Transmembrane helix</keyword>
<dbReference type="InterPro" id="IPR029044">
    <property type="entry name" value="Nucleotide-diphossugar_trans"/>
</dbReference>
<dbReference type="InterPro" id="IPR001173">
    <property type="entry name" value="Glyco_trans_2-like"/>
</dbReference>
<evidence type="ECO:0000313" key="5">
    <source>
        <dbReference type="Proteomes" id="UP000189810"/>
    </source>
</evidence>
<dbReference type="OrthoDB" id="9815923at2"/>
<keyword evidence="2" id="KW-0472">Membrane</keyword>
<dbReference type="CDD" id="cd02511">
    <property type="entry name" value="Beta4Glucosyltransferase"/>
    <property type="match status" value="1"/>
</dbReference>
<dbReference type="EMBL" id="LT670846">
    <property type="protein sequence ID" value="SHK34283.1"/>
    <property type="molecule type" value="Genomic_DNA"/>
</dbReference>
<feature type="transmembrane region" description="Helical" evidence="2">
    <location>
        <begin position="193"/>
        <end position="211"/>
    </location>
</feature>
<accession>A0A1M6RPA6</accession>
<feature type="transmembrane region" description="Helical" evidence="2">
    <location>
        <begin position="217"/>
        <end position="237"/>
    </location>
</feature>
<dbReference type="Proteomes" id="UP000189810">
    <property type="component" value="Chromosome I"/>
</dbReference>
<evidence type="ECO:0000313" key="4">
    <source>
        <dbReference type="EMBL" id="SHK34283.1"/>
    </source>
</evidence>
<organism evidence="4 5">
    <name type="scientific">Thermocrinis minervae</name>
    <dbReference type="NCBI Taxonomy" id="381751"/>
    <lineage>
        <taxon>Bacteria</taxon>
        <taxon>Pseudomonadati</taxon>
        <taxon>Aquificota</taxon>
        <taxon>Aquificia</taxon>
        <taxon>Aquificales</taxon>
        <taxon>Aquificaceae</taxon>
        <taxon>Thermocrinis</taxon>
    </lineage>
</organism>
<dbReference type="STRING" id="381751.SAMN05444391_0723"/>
<keyword evidence="2" id="KW-0812">Transmembrane</keyword>
<dbReference type="PANTHER" id="PTHR43630:SF2">
    <property type="entry name" value="GLYCOSYLTRANSFERASE"/>
    <property type="match status" value="1"/>
</dbReference>
<evidence type="ECO:0000256" key="2">
    <source>
        <dbReference type="SAM" id="Phobius"/>
    </source>
</evidence>
<protein>
    <submittedName>
        <fullName evidence="4">Glycosyltransferase involved in cell wall bisynthesis</fullName>
    </submittedName>
</protein>
<dbReference type="PANTHER" id="PTHR43630">
    <property type="entry name" value="POLY-BETA-1,6-N-ACETYL-D-GLUCOSAMINE SYNTHASE"/>
    <property type="match status" value="1"/>
</dbReference>
<evidence type="ECO:0000256" key="1">
    <source>
        <dbReference type="ARBA" id="ARBA00038494"/>
    </source>
</evidence>